<dbReference type="SMART" id="SM01119">
    <property type="entry name" value="D-ser_dehydrat"/>
    <property type="match status" value="1"/>
</dbReference>
<dbReference type="RefSeq" id="WP_169394646.1">
    <property type="nucleotide sequence ID" value="NZ_JAAXKY010000010.1"/>
</dbReference>
<gene>
    <name evidence="4" type="ORF">HF577_05605</name>
</gene>
<dbReference type="Pfam" id="PF14031">
    <property type="entry name" value="D-ser_dehydrat"/>
    <property type="match status" value="1"/>
</dbReference>
<evidence type="ECO:0000256" key="2">
    <source>
        <dbReference type="ARBA" id="ARBA00023239"/>
    </source>
</evidence>
<sequence length="361" mass="36678">MTATGLIGDGLDTPFLAVDVDALDRNLTRMAGVAQTRGLALRPHVKTHKCPEIARRQVGHGAAGLTVATVGEAEIFAASGFADLFIAYPIWAAGARAARLRAVAEQASLRVGVDSAEAAQVLARAVAGTDVEAVVEIDSGHHRSGVQPGRAAEVATAAARAGLRVSGVFTFPGHSYGPGRREQAAADEAAALAGAAATLRKAGLDVEVVSGGSTPSAAIADGVALTEIRPGVYVFNDAQQAELGSCSWSDIALTAVSTVVSGAGRRVVLDAGSKVLGADQPAWATGGGRLPDHPGARIVALSEHHATVVLPEDGGVLQRGDVVRVAPNHVCSAVNLADELVVLAQGIPVDRWPVAARNANT</sequence>
<accession>A0ABX1RAW9</accession>
<organism evidence="4 5">
    <name type="scientific">Pseudonocardia xinjiangensis</name>
    <dbReference type="NCBI Taxonomy" id="75289"/>
    <lineage>
        <taxon>Bacteria</taxon>
        <taxon>Bacillati</taxon>
        <taxon>Actinomycetota</taxon>
        <taxon>Actinomycetes</taxon>
        <taxon>Pseudonocardiales</taxon>
        <taxon>Pseudonocardiaceae</taxon>
        <taxon>Pseudonocardia</taxon>
    </lineage>
</organism>
<dbReference type="PANTHER" id="PTHR28004">
    <property type="entry name" value="ZGC:162816-RELATED"/>
    <property type="match status" value="1"/>
</dbReference>
<dbReference type="InterPro" id="IPR051466">
    <property type="entry name" value="D-amino_acid_metab_enzyme"/>
</dbReference>
<dbReference type="Pfam" id="PF01168">
    <property type="entry name" value="Ala_racemase_N"/>
    <property type="match status" value="1"/>
</dbReference>
<dbReference type="Gene3D" id="3.20.20.10">
    <property type="entry name" value="Alanine racemase"/>
    <property type="match status" value="1"/>
</dbReference>
<comment type="caution">
    <text evidence="4">The sequence shown here is derived from an EMBL/GenBank/DDBJ whole genome shotgun (WGS) entry which is preliminary data.</text>
</comment>
<dbReference type="EMBL" id="JAAXKY010000010">
    <property type="protein sequence ID" value="NMH76579.1"/>
    <property type="molecule type" value="Genomic_DNA"/>
</dbReference>
<dbReference type="Gene3D" id="2.40.37.20">
    <property type="entry name" value="D-serine dehydratase-like domain"/>
    <property type="match status" value="1"/>
</dbReference>
<evidence type="ECO:0000256" key="1">
    <source>
        <dbReference type="ARBA" id="ARBA00005323"/>
    </source>
</evidence>
<dbReference type="Proteomes" id="UP001296706">
    <property type="component" value="Unassembled WGS sequence"/>
</dbReference>
<evidence type="ECO:0000313" key="4">
    <source>
        <dbReference type="EMBL" id="NMH76579.1"/>
    </source>
</evidence>
<proteinExistence type="inferred from homology"/>
<dbReference type="InterPro" id="IPR029066">
    <property type="entry name" value="PLP-binding_barrel"/>
</dbReference>
<dbReference type="InterPro" id="IPR001608">
    <property type="entry name" value="Ala_racemase_N"/>
</dbReference>
<dbReference type="InterPro" id="IPR026956">
    <property type="entry name" value="D-ser_dehydrat-like_dom"/>
</dbReference>
<dbReference type="PANTHER" id="PTHR28004:SF2">
    <property type="entry name" value="D-SERINE DEHYDRATASE"/>
    <property type="match status" value="1"/>
</dbReference>
<protein>
    <submittedName>
        <fullName evidence="4">D-TA family PLP-dependent enzyme</fullName>
    </submittedName>
</protein>
<dbReference type="InterPro" id="IPR042208">
    <property type="entry name" value="D-ser_dehydrat-like_sf"/>
</dbReference>
<comment type="similarity">
    <text evidence="1">Belongs to the DSD1 family.</text>
</comment>
<keyword evidence="2" id="KW-0456">Lyase</keyword>
<dbReference type="SUPFAM" id="SSF51419">
    <property type="entry name" value="PLP-binding barrel"/>
    <property type="match status" value="1"/>
</dbReference>
<feature type="domain" description="D-serine dehydratase-like" evidence="3">
    <location>
        <begin position="252"/>
        <end position="344"/>
    </location>
</feature>
<evidence type="ECO:0000259" key="3">
    <source>
        <dbReference type="SMART" id="SM01119"/>
    </source>
</evidence>
<reference evidence="4 5" key="1">
    <citation type="submission" date="2020-04" db="EMBL/GenBank/DDBJ databases">
        <authorList>
            <person name="Klaysubun C."/>
            <person name="Duangmal K."/>
            <person name="Lipun K."/>
        </authorList>
    </citation>
    <scope>NUCLEOTIDE SEQUENCE [LARGE SCALE GENOMIC DNA]</scope>
    <source>
        <strain evidence="4 5">JCM 11839</strain>
    </source>
</reference>
<evidence type="ECO:0000313" key="5">
    <source>
        <dbReference type="Proteomes" id="UP001296706"/>
    </source>
</evidence>
<name>A0ABX1RAW9_9PSEU</name>
<keyword evidence="5" id="KW-1185">Reference proteome</keyword>